<evidence type="ECO:0000313" key="3">
    <source>
        <dbReference type="Proteomes" id="UP000595437"/>
    </source>
</evidence>
<dbReference type="EMBL" id="CP045895">
    <property type="protein sequence ID" value="QQP49356.1"/>
    <property type="molecule type" value="Genomic_DNA"/>
</dbReference>
<feature type="non-terminal residue" evidence="2">
    <location>
        <position position="1"/>
    </location>
</feature>
<sequence>VVEISRDEWKAVQESMLKQYLASAEIDLRAKEELAEIKEQRLSLARDEYLHLSNRLNMPLSSSTSS</sequence>
<organism evidence="2 3">
    <name type="scientific">Caligus rogercresseyi</name>
    <name type="common">Sea louse</name>
    <dbReference type="NCBI Taxonomy" id="217165"/>
    <lineage>
        <taxon>Eukaryota</taxon>
        <taxon>Metazoa</taxon>
        <taxon>Ecdysozoa</taxon>
        <taxon>Arthropoda</taxon>
        <taxon>Crustacea</taxon>
        <taxon>Multicrustacea</taxon>
        <taxon>Hexanauplia</taxon>
        <taxon>Copepoda</taxon>
        <taxon>Siphonostomatoida</taxon>
        <taxon>Caligidae</taxon>
        <taxon>Caligus</taxon>
    </lineage>
</organism>
<gene>
    <name evidence="2" type="ORF">FKW44_009996</name>
</gene>
<feature type="non-terminal residue" evidence="2">
    <location>
        <position position="66"/>
    </location>
</feature>
<dbReference type="OrthoDB" id="5919042at2759"/>
<protein>
    <submittedName>
        <fullName evidence="2">Uncharacterized protein</fullName>
    </submittedName>
</protein>
<keyword evidence="1" id="KW-0175">Coiled coil</keyword>
<feature type="coiled-coil region" evidence="1">
    <location>
        <begin position="21"/>
        <end position="48"/>
    </location>
</feature>
<keyword evidence="3" id="KW-1185">Reference proteome</keyword>
<dbReference type="AlphaFoldDB" id="A0A7T8HG37"/>
<evidence type="ECO:0000256" key="1">
    <source>
        <dbReference type="SAM" id="Coils"/>
    </source>
</evidence>
<accession>A0A7T8HG37</accession>
<reference evidence="3" key="1">
    <citation type="submission" date="2021-01" db="EMBL/GenBank/DDBJ databases">
        <title>Caligus Genome Assembly.</title>
        <authorList>
            <person name="Gallardo-Escarate C."/>
        </authorList>
    </citation>
    <scope>NUCLEOTIDE SEQUENCE [LARGE SCALE GENOMIC DNA]</scope>
</reference>
<evidence type="ECO:0000313" key="2">
    <source>
        <dbReference type="EMBL" id="QQP49356.1"/>
    </source>
</evidence>
<proteinExistence type="predicted"/>
<name>A0A7T8HG37_CALRO</name>
<dbReference type="Proteomes" id="UP000595437">
    <property type="component" value="Chromosome 6"/>
</dbReference>